<proteinExistence type="predicted"/>
<accession>A0A078A0R2</accession>
<dbReference type="Pfam" id="PF00337">
    <property type="entry name" value="Gal-bind_lectin"/>
    <property type="match status" value="1"/>
</dbReference>
<dbReference type="InParanoid" id="A0A078A0R2"/>
<dbReference type="Proteomes" id="UP000039865">
    <property type="component" value="Unassembled WGS sequence"/>
</dbReference>
<reference evidence="2 3" key="1">
    <citation type="submission" date="2014-06" db="EMBL/GenBank/DDBJ databases">
        <authorList>
            <person name="Swart Estienne"/>
        </authorList>
    </citation>
    <scope>NUCLEOTIDE SEQUENCE [LARGE SCALE GENOMIC DNA]</scope>
    <source>
        <strain evidence="2 3">130c</strain>
    </source>
</reference>
<keyword evidence="3" id="KW-1185">Reference proteome</keyword>
<gene>
    <name evidence="2" type="primary">Contig1858.g2008</name>
    <name evidence="2" type="ORF">STYLEM_4028</name>
</gene>
<organism evidence="2 3">
    <name type="scientific">Stylonychia lemnae</name>
    <name type="common">Ciliate</name>
    <dbReference type="NCBI Taxonomy" id="5949"/>
    <lineage>
        <taxon>Eukaryota</taxon>
        <taxon>Sar</taxon>
        <taxon>Alveolata</taxon>
        <taxon>Ciliophora</taxon>
        <taxon>Intramacronucleata</taxon>
        <taxon>Spirotrichea</taxon>
        <taxon>Stichotrichia</taxon>
        <taxon>Sporadotrichida</taxon>
        <taxon>Oxytrichidae</taxon>
        <taxon>Stylonychinae</taxon>
        <taxon>Stylonychia</taxon>
    </lineage>
</organism>
<dbReference type="GO" id="GO:0030246">
    <property type="term" value="F:carbohydrate binding"/>
    <property type="evidence" value="ECO:0007669"/>
    <property type="project" value="InterPro"/>
</dbReference>
<dbReference type="InterPro" id="IPR001079">
    <property type="entry name" value="Galectin_CRD"/>
</dbReference>
<protein>
    <recommendedName>
        <fullName evidence="1">Galectin domain-containing protein</fullName>
    </recommendedName>
</protein>
<name>A0A078A0R2_STYLE</name>
<dbReference type="AlphaFoldDB" id="A0A078A0R2"/>
<evidence type="ECO:0000313" key="3">
    <source>
        <dbReference type="Proteomes" id="UP000039865"/>
    </source>
</evidence>
<evidence type="ECO:0000313" key="2">
    <source>
        <dbReference type="EMBL" id="CDW75043.1"/>
    </source>
</evidence>
<evidence type="ECO:0000259" key="1">
    <source>
        <dbReference type="Pfam" id="PF00337"/>
    </source>
</evidence>
<sequence length="129" mass="15093">MMYFGYSGSDSPISESKLIIFKKSEITRFENIEMIREQLNHLIKQQLTLHQMQPQQRESQFEIKIFKANTYFSIELGGALILNVKLQLRNQKIKLIRVTGNSQIRCKMLFSSASMEEYVMAIQIIITKN</sequence>
<feature type="domain" description="Galectin" evidence="1">
    <location>
        <begin position="52"/>
        <end position="105"/>
    </location>
</feature>
<dbReference type="EMBL" id="CCKQ01003902">
    <property type="protein sequence ID" value="CDW75043.1"/>
    <property type="molecule type" value="Genomic_DNA"/>
</dbReference>